<evidence type="ECO:0000256" key="9">
    <source>
        <dbReference type="ARBA" id="ARBA00022777"/>
    </source>
</evidence>
<keyword evidence="4" id="KW-0997">Cell inner membrane</keyword>
<keyword evidence="16" id="KW-1185">Reference proteome</keyword>
<evidence type="ECO:0000256" key="3">
    <source>
        <dbReference type="ARBA" id="ARBA00022475"/>
    </source>
</evidence>
<dbReference type="Proteomes" id="UP000028630">
    <property type="component" value="Unassembled WGS sequence"/>
</dbReference>
<dbReference type="GO" id="GO:0005886">
    <property type="term" value="C:plasma membrane"/>
    <property type="evidence" value="ECO:0007669"/>
    <property type="project" value="UniProtKB-SubCell"/>
</dbReference>
<feature type="binding site" evidence="13">
    <location>
        <position position="153"/>
    </location>
    <ligand>
        <name>ATP</name>
        <dbReference type="ChEBI" id="CHEBI:30616"/>
    </ligand>
</feature>
<dbReference type="PANTHER" id="PTHR10566">
    <property type="entry name" value="CHAPERONE-ACTIVITY OF BC1 COMPLEX CABC1 -RELATED"/>
    <property type="match status" value="1"/>
</dbReference>
<organism evidence="15 16">
    <name type="scientific">Trabulsiella guamensis ATCC 49490</name>
    <dbReference type="NCBI Taxonomy" id="1005994"/>
    <lineage>
        <taxon>Bacteria</taxon>
        <taxon>Pseudomonadati</taxon>
        <taxon>Pseudomonadota</taxon>
        <taxon>Gammaproteobacteria</taxon>
        <taxon>Enterobacterales</taxon>
        <taxon>Enterobacteriaceae</taxon>
        <taxon>Trabulsiella</taxon>
    </lineage>
</organism>
<keyword evidence="15" id="KW-0560">Oxidoreductase</keyword>
<reference evidence="16" key="1">
    <citation type="submission" date="2014-05" db="EMBL/GenBank/DDBJ databases">
        <title>ATOL: Assembling a taxonomically balanced genome-scale reconstruction of the evolutionary history of the Enterobacteriaceae.</title>
        <authorList>
            <person name="Plunkett G. III"/>
            <person name="Neeno-Eckwall E.C."/>
            <person name="Glasner J.D."/>
            <person name="Perna N.T."/>
        </authorList>
    </citation>
    <scope>NUCLEOTIDE SEQUENCE [LARGE SCALE GENOMIC DNA]</scope>
    <source>
        <strain evidence="16">ATCC 49490</strain>
    </source>
</reference>
<gene>
    <name evidence="13 15" type="primary">ubiB</name>
    <name evidence="15" type="ORF">GTGU_03729</name>
</gene>
<dbReference type="InterPro" id="IPR004147">
    <property type="entry name" value="ABC1_dom"/>
</dbReference>
<keyword evidence="8 13" id="KW-0547">Nucleotide-binding</keyword>
<keyword evidence="7 13" id="KW-0812">Transmembrane</keyword>
<evidence type="ECO:0000256" key="13">
    <source>
        <dbReference type="HAMAP-Rule" id="MF_00414"/>
    </source>
</evidence>
<dbReference type="NCBIfam" id="TIGR01982">
    <property type="entry name" value="UbiB"/>
    <property type="match status" value="1"/>
</dbReference>
<comment type="function">
    <text evidence="13">Is probably a protein kinase regulator of UbiI activity which is involved in aerobic coenzyme Q (ubiquinone) biosynthesis.</text>
</comment>
<evidence type="ECO:0000313" key="15">
    <source>
        <dbReference type="EMBL" id="KFC00884.1"/>
    </source>
</evidence>
<feature type="active site" description="Proton acceptor" evidence="13">
    <location>
        <position position="288"/>
    </location>
</feature>
<dbReference type="GO" id="GO:0010795">
    <property type="term" value="P:regulation of ubiquinone biosynthetic process"/>
    <property type="evidence" value="ECO:0007669"/>
    <property type="project" value="UniProtKB-UniRule"/>
</dbReference>
<comment type="caution">
    <text evidence="15">The sequence shown here is derived from an EMBL/GenBank/DDBJ whole genome shotgun (WGS) entry which is preliminary data.</text>
</comment>
<evidence type="ECO:0000256" key="1">
    <source>
        <dbReference type="ARBA" id="ARBA00005020"/>
    </source>
</evidence>
<dbReference type="InterPro" id="IPR011009">
    <property type="entry name" value="Kinase-like_dom_sf"/>
</dbReference>
<evidence type="ECO:0000256" key="4">
    <source>
        <dbReference type="ARBA" id="ARBA00022519"/>
    </source>
</evidence>
<protein>
    <recommendedName>
        <fullName evidence="13">Probable protein kinase UbiB</fullName>
        <ecNumber evidence="13">2.7.-.-</ecNumber>
    </recommendedName>
    <alternativeName>
        <fullName evidence="13">Ubiquinone biosynthesis protein UbiB</fullName>
    </alternativeName>
</protein>
<keyword evidence="3 13" id="KW-1003">Cell membrane</keyword>
<comment type="caution">
    <text evidence="13">Lacks conserved residue(s) required for the propagation of feature annotation.</text>
</comment>
<evidence type="ECO:0000256" key="7">
    <source>
        <dbReference type="ARBA" id="ARBA00022692"/>
    </source>
</evidence>
<keyword evidence="15" id="KW-0830">Ubiquinone</keyword>
<feature type="transmembrane region" description="Helical" evidence="13">
    <location>
        <begin position="524"/>
        <end position="542"/>
    </location>
</feature>
<keyword evidence="12 13" id="KW-0472">Membrane</keyword>
<dbReference type="EC" id="2.7.-.-" evidence="13"/>
<dbReference type="UniPathway" id="UPA00232"/>
<keyword evidence="11 13" id="KW-1133">Transmembrane helix</keyword>
<dbReference type="NCBIfam" id="NF003404">
    <property type="entry name" value="PRK04750.1"/>
    <property type="match status" value="1"/>
</dbReference>
<comment type="pathway">
    <text evidence="1 13">Cofactor biosynthesis; ubiquinone biosynthesis [regulation].</text>
</comment>
<accession>A0A084ZTT9</accession>
<name>A0A084ZTT9_9ENTR</name>
<proteinExistence type="inferred from homology"/>
<dbReference type="Pfam" id="PF03109">
    <property type="entry name" value="ABC1"/>
    <property type="match status" value="1"/>
</dbReference>
<evidence type="ECO:0000256" key="12">
    <source>
        <dbReference type="ARBA" id="ARBA00023136"/>
    </source>
</evidence>
<evidence type="ECO:0000256" key="11">
    <source>
        <dbReference type="ARBA" id="ARBA00022989"/>
    </source>
</evidence>
<dbReference type="HAMAP" id="MF_00414">
    <property type="entry name" value="UbiB"/>
    <property type="match status" value="1"/>
</dbReference>
<dbReference type="AlphaFoldDB" id="A0A084ZTT9"/>
<feature type="domain" description="ABC1 atypical kinase-like" evidence="14">
    <location>
        <begin position="93"/>
        <end position="344"/>
    </location>
</feature>
<evidence type="ECO:0000256" key="2">
    <source>
        <dbReference type="ARBA" id="ARBA00009670"/>
    </source>
</evidence>
<dbReference type="InterPro" id="IPR050154">
    <property type="entry name" value="UbiB_kinase"/>
</dbReference>
<keyword evidence="5 13" id="KW-0808">Transferase</keyword>
<keyword evidence="15" id="KW-0503">Monooxygenase</keyword>
<evidence type="ECO:0000256" key="8">
    <source>
        <dbReference type="ARBA" id="ARBA00022741"/>
    </source>
</evidence>
<comment type="subcellular location">
    <subcellularLocation>
        <location evidence="13">Cell membrane</location>
        <topology evidence="13">Multi-pass membrane protein</topology>
    </subcellularLocation>
</comment>
<keyword evidence="10 13" id="KW-0067">ATP-binding</keyword>
<dbReference type="OrthoDB" id="9795390at2"/>
<dbReference type="RefSeq" id="WP_038160533.1">
    <property type="nucleotide sequence ID" value="NZ_JMTB01000108.1"/>
</dbReference>
<dbReference type="SUPFAM" id="SSF56112">
    <property type="entry name" value="Protein kinase-like (PK-like)"/>
    <property type="match status" value="1"/>
</dbReference>
<comment type="similarity">
    <text evidence="2">Belongs to the protein kinase superfamily. ADCK protein kinase family.</text>
</comment>
<dbReference type="GO" id="GO:0006744">
    <property type="term" value="P:ubiquinone biosynthetic process"/>
    <property type="evidence" value="ECO:0007669"/>
    <property type="project" value="UniProtKB-UniPathway"/>
</dbReference>
<dbReference type="CDD" id="cd13972">
    <property type="entry name" value="UbiB"/>
    <property type="match status" value="1"/>
</dbReference>
<dbReference type="PANTHER" id="PTHR10566:SF113">
    <property type="entry name" value="PROTEIN ACTIVITY OF BC1 COMPLEX KINASE 7, CHLOROPLASTIC"/>
    <property type="match status" value="1"/>
</dbReference>
<feature type="binding site" evidence="13">
    <location>
        <begin position="130"/>
        <end position="138"/>
    </location>
    <ligand>
        <name>ATP</name>
        <dbReference type="ChEBI" id="CHEBI:30616"/>
    </ligand>
</feature>
<dbReference type="EMBL" id="JMTB01000108">
    <property type="protein sequence ID" value="KFC00884.1"/>
    <property type="molecule type" value="Genomic_DNA"/>
</dbReference>
<evidence type="ECO:0000313" key="16">
    <source>
        <dbReference type="Proteomes" id="UP000028630"/>
    </source>
</evidence>
<evidence type="ECO:0000256" key="6">
    <source>
        <dbReference type="ARBA" id="ARBA00022688"/>
    </source>
</evidence>
<comment type="similarity">
    <text evidence="13">Belongs to the ABC1 family. UbiB subfamily.</text>
</comment>
<dbReference type="InterPro" id="IPR010232">
    <property type="entry name" value="UbiB"/>
</dbReference>
<dbReference type="InterPro" id="IPR045308">
    <property type="entry name" value="UbiB_bact"/>
</dbReference>
<sequence>MTPGEIRRLYFIIHTFLSYGLDELIPKMRITLPLRLWRRMLFWMPNRHKTLPLGERLRLALQELGPVWIKFGQMLSTRRDLFPPQIADQLALLQDRVAPFDGLLAKKQIEHAMGDIPVESWFDDFDITPLASASIAQVHTARLKENGKEVVIKVIRPDILPVIKADMKLIYRLARWVPRLLPDGRRLRPLEVVREYEKTIIDELNLLREAANAIQLRRNFENSPMLYVPEVYSDYCSQNMLVMERIYGIPVSDVETLEKQGTNMKLLAERGVQVFFTQVFRDSFFHADMHPGNIFVSYDHPEDPQYIGIDCGIVGSLNKEDKRYLAENFIAFFNRDYRKVAELHVDSGWVPPDTNVEEFEFAIRTVCEPIFEKPLAEISFGHVLLNLFNTARRFNMEVQPQLVLLQKTLLYIEGVGRQLYPQLDLWKTAKPFLESWLKDQVGLPALMRTLKEKAPFWIEKMPEIPELVYDSLRQSKQLQRSIDKIAHDLTSNRIRQGQSRYLFGIGAVLLLSGTLLLINRPDWGVMPAWIMAGGLVVWLIGWRKTR</sequence>
<evidence type="ECO:0000256" key="10">
    <source>
        <dbReference type="ARBA" id="ARBA00022840"/>
    </source>
</evidence>
<evidence type="ECO:0000259" key="14">
    <source>
        <dbReference type="Pfam" id="PF03109"/>
    </source>
</evidence>
<dbReference type="GO" id="GO:0004497">
    <property type="term" value="F:monooxygenase activity"/>
    <property type="evidence" value="ECO:0007669"/>
    <property type="project" value="UniProtKB-KW"/>
</dbReference>
<dbReference type="GO" id="GO:0004672">
    <property type="term" value="F:protein kinase activity"/>
    <property type="evidence" value="ECO:0007669"/>
    <property type="project" value="UniProtKB-UniRule"/>
</dbReference>
<keyword evidence="6 13" id="KW-0831">Ubiquinone biosynthesis</keyword>
<evidence type="ECO:0000256" key="5">
    <source>
        <dbReference type="ARBA" id="ARBA00022679"/>
    </source>
</evidence>
<feature type="transmembrane region" description="Helical" evidence="13">
    <location>
        <begin position="501"/>
        <end position="518"/>
    </location>
</feature>
<keyword evidence="9 13" id="KW-0418">Kinase</keyword>
<dbReference type="GO" id="GO:0005524">
    <property type="term" value="F:ATP binding"/>
    <property type="evidence" value="ECO:0007669"/>
    <property type="project" value="UniProtKB-KW"/>
</dbReference>
<dbReference type="eggNOG" id="COG0661">
    <property type="taxonomic scope" value="Bacteria"/>
</dbReference>